<dbReference type="EMBL" id="CP036401">
    <property type="protein sequence ID" value="QBI00863.1"/>
    <property type="molecule type" value="Genomic_DNA"/>
</dbReference>
<sequence>MVKFLVKTVARVAPFGAVLLSTAAGAAQVTELKPSEVADFVARHEYAIVQVTSPDRKCGYCIDADKKFDKMAAAPAGSKFAFARVQYAPWREIPDFGKVMQVYGVPEQAVFHHGKRVGRANIYYDTPKSFYAQVEAALASPVVPGDGVVQTAPQPAPKPMTAAESADLRLMVRRDLLQATMDECVKRFPAGANRYRAAVKAWEAPRKDALDRGALVFVRGGHDPKQFAGEEIAALTQWMAGLGIGAQKKQEAADCDRMVAAMPDRK</sequence>
<evidence type="ECO:0000313" key="2">
    <source>
        <dbReference type="EMBL" id="GGY30152.1"/>
    </source>
</evidence>
<evidence type="ECO:0000313" key="4">
    <source>
        <dbReference type="Proteomes" id="UP000292307"/>
    </source>
</evidence>
<name>A0A411WVN8_9BURK</name>
<dbReference type="EMBL" id="BMWV01000002">
    <property type="protein sequence ID" value="GGY30152.1"/>
    <property type="molecule type" value="Genomic_DNA"/>
</dbReference>
<evidence type="ECO:0008006" key="6">
    <source>
        <dbReference type="Google" id="ProtNLM"/>
    </source>
</evidence>
<organism evidence="2 5">
    <name type="scientific">Pseudoduganella albidiflava</name>
    <dbReference type="NCBI Taxonomy" id="321983"/>
    <lineage>
        <taxon>Bacteria</taxon>
        <taxon>Pseudomonadati</taxon>
        <taxon>Pseudomonadota</taxon>
        <taxon>Betaproteobacteria</taxon>
        <taxon>Burkholderiales</taxon>
        <taxon>Oxalobacteraceae</taxon>
        <taxon>Telluria group</taxon>
        <taxon>Pseudoduganella</taxon>
    </lineage>
</organism>
<evidence type="ECO:0000313" key="5">
    <source>
        <dbReference type="Proteomes" id="UP000628442"/>
    </source>
</evidence>
<accession>A0A411WVN8</accession>
<dbReference type="RefSeq" id="WP_131144991.1">
    <property type="nucleotide sequence ID" value="NZ_BMWV01000002.1"/>
</dbReference>
<keyword evidence="1" id="KW-0732">Signal</keyword>
<dbReference type="SUPFAM" id="SSF52833">
    <property type="entry name" value="Thioredoxin-like"/>
    <property type="match status" value="1"/>
</dbReference>
<evidence type="ECO:0000313" key="3">
    <source>
        <dbReference type="EMBL" id="QBI00863.1"/>
    </source>
</evidence>
<keyword evidence="4" id="KW-1185">Reference proteome</keyword>
<reference evidence="2" key="3">
    <citation type="submission" date="2022-12" db="EMBL/GenBank/DDBJ databases">
        <authorList>
            <person name="Sun Q."/>
            <person name="Kim S."/>
        </authorList>
    </citation>
    <scope>NUCLEOTIDE SEQUENCE</scope>
    <source>
        <strain evidence="2">KCTC 12343</strain>
    </source>
</reference>
<dbReference type="InterPro" id="IPR036249">
    <property type="entry name" value="Thioredoxin-like_sf"/>
</dbReference>
<dbReference type="OrthoDB" id="8748230at2"/>
<reference evidence="3 4" key="2">
    <citation type="submission" date="2019-02" db="EMBL/GenBank/DDBJ databases">
        <title>Draft Genome Sequences of Six Type Strains of the Genus Massilia.</title>
        <authorList>
            <person name="Miess H."/>
            <person name="Frediansyhah A."/>
            <person name="Gross H."/>
        </authorList>
    </citation>
    <scope>NUCLEOTIDE SEQUENCE [LARGE SCALE GENOMIC DNA]</scope>
    <source>
        <strain evidence="3 4">DSM 17472</strain>
    </source>
</reference>
<gene>
    <name evidence="3" type="ORF">EYF70_08400</name>
    <name evidence="2" type="ORF">GCM10007387_09720</name>
</gene>
<feature type="chain" id="PRO_5044601642" description="Thioredoxin domain-containing protein" evidence="1">
    <location>
        <begin position="27"/>
        <end position="266"/>
    </location>
</feature>
<dbReference type="Proteomes" id="UP000628442">
    <property type="component" value="Unassembled WGS sequence"/>
</dbReference>
<dbReference type="AlphaFoldDB" id="A0A411WVN8"/>
<reference evidence="2" key="1">
    <citation type="journal article" date="2014" name="Int. J. Syst. Evol. Microbiol.">
        <title>Complete genome sequence of Corynebacterium casei LMG S-19264T (=DSM 44701T), isolated from a smear-ripened cheese.</title>
        <authorList>
            <consortium name="US DOE Joint Genome Institute (JGI-PGF)"/>
            <person name="Walter F."/>
            <person name="Albersmeier A."/>
            <person name="Kalinowski J."/>
            <person name="Ruckert C."/>
        </authorList>
    </citation>
    <scope>NUCLEOTIDE SEQUENCE</scope>
    <source>
        <strain evidence="2">KCTC 12343</strain>
    </source>
</reference>
<dbReference type="Gene3D" id="3.40.30.10">
    <property type="entry name" value="Glutaredoxin"/>
    <property type="match status" value="1"/>
</dbReference>
<proteinExistence type="predicted"/>
<protein>
    <recommendedName>
        <fullName evidence="6">Thioredoxin domain-containing protein</fullName>
    </recommendedName>
</protein>
<dbReference type="Proteomes" id="UP000292307">
    <property type="component" value="Chromosome"/>
</dbReference>
<evidence type="ECO:0000256" key="1">
    <source>
        <dbReference type="SAM" id="SignalP"/>
    </source>
</evidence>
<feature type="signal peptide" evidence="1">
    <location>
        <begin position="1"/>
        <end position="26"/>
    </location>
</feature>